<name>A0ABY6CJX7_9BACT</name>
<sequence>MSEDKEKNERESKQGKSSDDDTLSSKGEDLFHNVVRFKRVEKGANHFPDPIGDFNFEYLRRAAEVKLRPVRAKKGGDNEQPEENKDKD</sequence>
<protein>
    <submittedName>
        <fullName evidence="2">Uncharacterized protein</fullName>
    </submittedName>
</protein>
<proteinExistence type="predicted"/>
<reference evidence="2" key="1">
    <citation type="submission" date="2022-09" db="EMBL/GenBank/DDBJ databases">
        <title>Comparative genomics and taxonomic characterization of three novel marine species of genus Reichenbachiella exhibiting antioxidant and polysaccharide degradation activities.</title>
        <authorList>
            <person name="Muhammad N."/>
            <person name="Lee Y.-J."/>
            <person name="Ko J."/>
            <person name="Kim S.-G."/>
        </authorList>
    </citation>
    <scope>NUCLEOTIDE SEQUENCE</scope>
    <source>
        <strain evidence="2">BKB1-1</strain>
    </source>
</reference>
<evidence type="ECO:0000313" key="3">
    <source>
        <dbReference type="Proteomes" id="UP001065174"/>
    </source>
</evidence>
<dbReference type="EMBL" id="CP106679">
    <property type="protein sequence ID" value="UXP30830.1"/>
    <property type="molecule type" value="Genomic_DNA"/>
</dbReference>
<keyword evidence="3" id="KW-1185">Reference proteome</keyword>
<dbReference type="RefSeq" id="WP_262308276.1">
    <property type="nucleotide sequence ID" value="NZ_CP106679.1"/>
</dbReference>
<organism evidence="2 3">
    <name type="scientific">Reichenbachiella agarivorans</name>
    <dbReference type="NCBI Taxonomy" id="2979464"/>
    <lineage>
        <taxon>Bacteria</taxon>
        <taxon>Pseudomonadati</taxon>
        <taxon>Bacteroidota</taxon>
        <taxon>Cytophagia</taxon>
        <taxon>Cytophagales</taxon>
        <taxon>Reichenbachiellaceae</taxon>
        <taxon>Reichenbachiella</taxon>
    </lineage>
</organism>
<feature type="region of interest" description="Disordered" evidence="1">
    <location>
        <begin position="1"/>
        <end position="30"/>
    </location>
</feature>
<gene>
    <name evidence="2" type="ORF">N6H18_10745</name>
</gene>
<feature type="compositionally biased region" description="Basic and acidic residues" evidence="1">
    <location>
        <begin position="1"/>
        <end position="19"/>
    </location>
</feature>
<feature type="compositionally biased region" description="Basic and acidic residues" evidence="1">
    <location>
        <begin position="74"/>
        <end position="88"/>
    </location>
</feature>
<evidence type="ECO:0000313" key="2">
    <source>
        <dbReference type="EMBL" id="UXP30830.1"/>
    </source>
</evidence>
<feature type="region of interest" description="Disordered" evidence="1">
    <location>
        <begin position="67"/>
        <end position="88"/>
    </location>
</feature>
<evidence type="ECO:0000256" key="1">
    <source>
        <dbReference type="SAM" id="MobiDB-lite"/>
    </source>
</evidence>
<accession>A0ABY6CJX7</accession>
<dbReference type="Proteomes" id="UP001065174">
    <property type="component" value="Chromosome"/>
</dbReference>